<dbReference type="InterPro" id="IPR009351">
    <property type="entry name" value="AlkZ-like"/>
</dbReference>
<sequence>MRRRLVSQSLTGAAAVPDSSGEPDAGQRDAGEGAVAVVERMLALQAQDLRWAKWAVAVRSPGTTSADIDRMIDSGRIVRSWPMRGTLHLVPGRDLGWMQALTTPRLWSGAATRRRDLGLDEAVIEHARQVAVDALTGGRELSRAQFSELLEQHGISAAGQRGYHLIWHLAQSGTLCWGRQLDSQQMLVLLDEWVPQPRRLERDEALGEYLLRYLTGHGPAPLTDFIWWSQLTTADAKVALAVAAPHLVEFEVDGVRHLLPRSSDTSAIPRAAPGRGPAAVLALAGFDEYLLGYRERGLAIEPERFTSVVPGKNGIFLPILVRSGRVIGTWRREWHPRQVTVQPQPFLPFSDVSARSADRALHEYARFLGRPVHVLPAATPPQPPAPAG</sequence>
<keyword evidence="3" id="KW-1185">Reference proteome</keyword>
<evidence type="ECO:0000313" key="3">
    <source>
        <dbReference type="Proteomes" id="UP000092582"/>
    </source>
</evidence>
<proteinExistence type="predicted"/>
<dbReference type="Pfam" id="PF06224">
    <property type="entry name" value="AlkZ-like"/>
    <property type="match status" value="1"/>
</dbReference>
<dbReference type="PANTHER" id="PTHR38479:SF2">
    <property type="entry name" value="WINGED HELIX DNA-BINDING DOMAIN-CONTAINING PROTEIN"/>
    <property type="match status" value="1"/>
</dbReference>
<organism evidence="2 3">
    <name type="scientific">Cryobacterium arcticum</name>
    <dbReference type="NCBI Taxonomy" id="670052"/>
    <lineage>
        <taxon>Bacteria</taxon>
        <taxon>Bacillati</taxon>
        <taxon>Actinomycetota</taxon>
        <taxon>Actinomycetes</taxon>
        <taxon>Micrococcales</taxon>
        <taxon>Microbacteriaceae</taxon>
        <taxon>Cryobacterium</taxon>
    </lineage>
</organism>
<accession>A0A1B1BK29</accession>
<dbReference type="EMBL" id="CP016282">
    <property type="protein sequence ID" value="ANP72871.1"/>
    <property type="molecule type" value="Genomic_DNA"/>
</dbReference>
<dbReference type="STRING" id="670052.PA27867_1918"/>
<dbReference type="AlphaFoldDB" id="A0A1B1BK29"/>
<gene>
    <name evidence="2" type="ORF">PA27867_1918</name>
</gene>
<dbReference type="Proteomes" id="UP000092582">
    <property type="component" value="Chromosome 1"/>
</dbReference>
<reference evidence="2 3" key="1">
    <citation type="submission" date="2016-06" db="EMBL/GenBank/DDBJ databases">
        <title>Genome sequencing of Cryobacterium arcticum PAMC 27867.</title>
        <authorList>
            <person name="Lee J."/>
            <person name="Kim O.-S."/>
        </authorList>
    </citation>
    <scope>NUCLEOTIDE SEQUENCE [LARGE SCALE GENOMIC DNA]</scope>
    <source>
        <strain evidence="2 3">PAMC 27867</strain>
    </source>
</reference>
<dbReference type="KEGG" id="cart:PA27867_1918"/>
<dbReference type="PANTHER" id="PTHR38479">
    <property type="entry name" value="LMO0824 PROTEIN"/>
    <property type="match status" value="1"/>
</dbReference>
<name>A0A1B1BK29_9MICO</name>
<evidence type="ECO:0000313" key="2">
    <source>
        <dbReference type="EMBL" id="ANP72871.1"/>
    </source>
</evidence>
<protein>
    <recommendedName>
        <fullName evidence="4">Winged helix DNA-binding domain-containing protein</fullName>
    </recommendedName>
</protein>
<dbReference type="PATRIC" id="fig|670052.7.peg.1977"/>
<feature type="compositionally biased region" description="Polar residues" evidence="1">
    <location>
        <begin position="1"/>
        <end position="11"/>
    </location>
</feature>
<feature type="region of interest" description="Disordered" evidence="1">
    <location>
        <begin position="1"/>
        <end position="32"/>
    </location>
</feature>
<evidence type="ECO:0008006" key="4">
    <source>
        <dbReference type="Google" id="ProtNLM"/>
    </source>
</evidence>
<evidence type="ECO:0000256" key="1">
    <source>
        <dbReference type="SAM" id="MobiDB-lite"/>
    </source>
</evidence>